<name>A0A6S8F331_9STRA</name>
<dbReference type="EMBL" id="HBIJ01020261">
    <property type="protein sequence ID" value="CAE0372475.1"/>
    <property type="molecule type" value="Transcribed_RNA"/>
</dbReference>
<gene>
    <name evidence="2" type="ORF">ALAG00032_LOCUS13259</name>
    <name evidence="3" type="ORF">ALAG00032_LOCUS13266</name>
</gene>
<reference evidence="2" key="1">
    <citation type="submission" date="2021-01" db="EMBL/GenBank/DDBJ databases">
        <authorList>
            <person name="Corre E."/>
            <person name="Pelletier E."/>
            <person name="Niang G."/>
            <person name="Scheremetjew M."/>
            <person name="Finn R."/>
            <person name="Kale V."/>
            <person name="Holt S."/>
            <person name="Cochrane G."/>
            <person name="Meng A."/>
            <person name="Brown T."/>
            <person name="Cohen L."/>
        </authorList>
    </citation>
    <scope>NUCLEOTIDE SEQUENCE</scope>
    <source>
        <strain evidence="2">CCMP1510</strain>
    </source>
</reference>
<dbReference type="AlphaFoldDB" id="A0A6S8F331"/>
<evidence type="ECO:0000313" key="2">
    <source>
        <dbReference type="EMBL" id="CAE0372475.1"/>
    </source>
</evidence>
<evidence type="ECO:0000313" key="3">
    <source>
        <dbReference type="EMBL" id="CAE0372482.1"/>
    </source>
</evidence>
<evidence type="ECO:0008006" key="4">
    <source>
        <dbReference type="Google" id="ProtNLM"/>
    </source>
</evidence>
<proteinExistence type="predicted"/>
<protein>
    <recommendedName>
        <fullName evidence="4">MULE transposase domain-containing protein</fullName>
    </recommendedName>
</protein>
<organism evidence="2">
    <name type="scientific">Aureoumbra lagunensis</name>
    <dbReference type="NCBI Taxonomy" id="44058"/>
    <lineage>
        <taxon>Eukaryota</taxon>
        <taxon>Sar</taxon>
        <taxon>Stramenopiles</taxon>
        <taxon>Ochrophyta</taxon>
        <taxon>Pelagophyceae</taxon>
        <taxon>Pelagomonadales</taxon>
        <taxon>Aureoumbra</taxon>
    </lineage>
</organism>
<feature type="compositionally biased region" description="Acidic residues" evidence="1">
    <location>
        <begin position="118"/>
        <end position="144"/>
    </location>
</feature>
<sequence length="803" mass="91151">MSGREMLPMTQCINILLGEIGIDVEETTSIKEKLKIACSEVGVDFEEESKSENGGLKNAILICARNLEIQHKIFKRAREEQTTPGEHTRRRPRNDDVGDVGEDLIKALTPLSLRDYNGDDEDDEDDEDDDFDPLEDGAYFDDSSECSSDTYVDENNDDDLEVHESIAAEELNSSGMLRDLGHSLQQPEEQFQPKRKRNSIEWTFMQEIDAESFAIHTRKVEDKYSSGKMPEELEQIFDSYSKNGSRWNLAQQPYHTQGGKIITAIYGCEFRRSRKGYEGSPCNAKIKVNYCQESNRLQIFRSGTHNHVGARSLNLDDSHGVPHVLRGEILKEFISQPKARSTSIRQHLRNKNLLGPDDYKLTSKRRRQLMRFLRSERLKLVQTSMRNDVGAMASWVGDMLDGRDESKLIELAQNVNAESKHKLVVLYYEQVVEPTPKLILVVTTLNLLANVGRQHSLDLGTLLCTDGTRRITVEGFPLIVTGNHDLRQHFHLLSITVAWTENMDIYSVVLQTTWRAGVVVSREFGLLRVDLSFPTYVMSDNADEIQGAVQNAWYLTRLLNCHFHHMKSVKKKKLLFPNSPYDSSYKCAKQQIYLMHKLTIKTNGLDRLIISKFVLNWRSRCPEFIEKWAPEYGGGDEANFRRKAGWQSSRPDKPGICSTNNGLESMNNVLKNEGSQRAVLGVVPAFKAIGAWLEQKSENDAVFESSPEISRTDWEEAQVFLRSGALGFDLTSSASGKIDFHMLREFEKDDAKHFAILSSQSLATMKDEGSIDIERARAQEILDKYVDLVMHGGASTFITPSRS</sequence>
<feature type="region of interest" description="Disordered" evidence="1">
    <location>
        <begin position="75"/>
        <end position="150"/>
    </location>
</feature>
<dbReference type="EMBL" id="HBIJ01020271">
    <property type="protein sequence ID" value="CAE0372482.1"/>
    <property type="molecule type" value="Transcribed_RNA"/>
</dbReference>
<accession>A0A6S8F331</accession>
<evidence type="ECO:0000256" key="1">
    <source>
        <dbReference type="SAM" id="MobiDB-lite"/>
    </source>
</evidence>